<gene>
    <name evidence="2" type="ORF">ABID08_002304</name>
</gene>
<dbReference type="RefSeq" id="WP_168294905.1">
    <property type="nucleotide sequence ID" value="NZ_JABDXL010000009.1"/>
</dbReference>
<proteinExistence type="predicted"/>
<dbReference type="Proteomes" id="UP001549077">
    <property type="component" value="Unassembled WGS sequence"/>
</dbReference>
<keyword evidence="3" id="KW-1185">Reference proteome</keyword>
<feature type="transmembrane region" description="Helical" evidence="1">
    <location>
        <begin position="12"/>
        <end position="32"/>
    </location>
</feature>
<keyword evidence="1" id="KW-1133">Transmembrane helix</keyword>
<feature type="transmembrane region" description="Helical" evidence="1">
    <location>
        <begin position="44"/>
        <end position="63"/>
    </location>
</feature>
<keyword evidence="1" id="KW-0812">Transmembrane</keyword>
<evidence type="ECO:0000256" key="1">
    <source>
        <dbReference type="SAM" id="Phobius"/>
    </source>
</evidence>
<feature type="transmembrane region" description="Helical" evidence="1">
    <location>
        <begin position="70"/>
        <end position="88"/>
    </location>
</feature>
<sequence>MSGVRTWRRGDKFTLIYVLWFLVPELLLWTWWVFPTLDWWTIDLAIFTVLAPTILISLCMNLMRMRWRRVFSLFLAAFLVFFSHRILMGLDITPDHFRFDLTKNTYLQEVQRVEVEPETPRFKTFPWDDTFVAKTYRTLVYDESDQIALPPGTQSISWLQQMERRCAEKKDCVRLTSAPPDEYISVTKLADHFYIVDDDFPNSFP</sequence>
<keyword evidence="1" id="KW-0472">Membrane</keyword>
<accession>A0ABV2MHZ1</accession>
<reference evidence="2 3" key="1">
    <citation type="submission" date="2024-06" db="EMBL/GenBank/DDBJ databases">
        <title>Genomic Encyclopedia of Type Strains, Phase IV (KMG-IV): sequencing the most valuable type-strain genomes for metagenomic binning, comparative biology and taxonomic classification.</title>
        <authorList>
            <person name="Goeker M."/>
        </authorList>
    </citation>
    <scope>NUCLEOTIDE SEQUENCE [LARGE SCALE GENOMIC DNA]</scope>
    <source>
        <strain evidence="2 3">DSM 29288</strain>
    </source>
</reference>
<evidence type="ECO:0000313" key="3">
    <source>
        <dbReference type="Proteomes" id="UP001549077"/>
    </source>
</evidence>
<protein>
    <submittedName>
        <fullName evidence="2">Uncharacterized protein</fullName>
    </submittedName>
</protein>
<comment type="caution">
    <text evidence="2">The sequence shown here is derived from an EMBL/GenBank/DDBJ whole genome shotgun (WGS) entry which is preliminary data.</text>
</comment>
<name>A0ABV2MHZ1_9HYPH</name>
<evidence type="ECO:0000313" key="2">
    <source>
        <dbReference type="EMBL" id="MET3754947.1"/>
    </source>
</evidence>
<dbReference type="EMBL" id="JBEPMY010000004">
    <property type="protein sequence ID" value="MET3754947.1"/>
    <property type="molecule type" value="Genomic_DNA"/>
</dbReference>
<organism evidence="2 3">
    <name type="scientific">Rhizobium binae</name>
    <dbReference type="NCBI Taxonomy" id="1138190"/>
    <lineage>
        <taxon>Bacteria</taxon>
        <taxon>Pseudomonadati</taxon>
        <taxon>Pseudomonadota</taxon>
        <taxon>Alphaproteobacteria</taxon>
        <taxon>Hyphomicrobiales</taxon>
        <taxon>Rhizobiaceae</taxon>
        <taxon>Rhizobium/Agrobacterium group</taxon>
        <taxon>Rhizobium</taxon>
    </lineage>
</organism>